<feature type="domain" description="Bacterial virulence" evidence="2">
    <location>
        <begin position="281"/>
        <end position="467"/>
    </location>
</feature>
<evidence type="ECO:0000313" key="4">
    <source>
        <dbReference type="EMBL" id="RKS91196.1"/>
    </source>
</evidence>
<dbReference type="EMBL" id="AP018711">
    <property type="protein sequence ID" value="BBE34164.1"/>
    <property type="molecule type" value="Genomic_DNA"/>
</dbReference>
<dbReference type="AlphaFoldDB" id="A0AAD1D6L4"/>
<keyword evidence="6" id="KW-1185">Reference proteome</keyword>
<dbReference type="Proteomes" id="UP000275727">
    <property type="component" value="Chromosome"/>
</dbReference>
<proteinExistence type="predicted"/>
<dbReference type="Gene3D" id="3.40.50.1820">
    <property type="entry name" value="alpha/beta hydrolase"/>
    <property type="match status" value="1"/>
</dbReference>
<organism evidence="3 5">
    <name type="scientific">Sphingosinicella microcystinivorans</name>
    <dbReference type="NCBI Taxonomy" id="335406"/>
    <lineage>
        <taxon>Bacteria</taxon>
        <taxon>Pseudomonadati</taxon>
        <taxon>Pseudomonadota</taxon>
        <taxon>Alphaproteobacteria</taxon>
        <taxon>Sphingomonadales</taxon>
        <taxon>Sphingosinicellaceae</taxon>
        <taxon>Sphingosinicella</taxon>
    </lineage>
</organism>
<reference evidence="3 5" key="1">
    <citation type="submission" date="2018-06" db="EMBL/GenBank/DDBJ databases">
        <title>Complete Genome Sequence of the Microcystin-Degrading Bacterium Sphingosinicella microcystinivorans Strain B-9.</title>
        <authorList>
            <person name="Jin H."/>
            <person name="Nishizawa T."/>
            <person name="Guo Y."/>
            <person name="Nishizawa A."/>
            <person name="Park H."/>
            <person name="Kato H."/>
            <person name="Tsuji K."/>
            <person name="Harada K."/>
        </authorList>
    </citation>
    <scope>NUCLEOTIDE SEQUENCE [LARGE SCALE GENOMIC DNA]</scope>
    <source>
        <strain evidence="3 5">B9</strain>
    </source>
</reference>
<dbReference type="PROSITE" id="PS51257">
    <property type="entry name" value="PROKAR_LIPOPROTEIN"/>
    <property type="match status" value="1"/>
</dbReference>
<dbReference type="SUPFAM" id="SSF53474">
    <property type="entry name" value="alpha/beta-Hydrolases"/>
    <property type="match status" value="1"/>
</dbReference>
<dbReference type="InterPro" id="IPR029058">
    <property type="entry name" value="AB_hydrolase_fold"/>
</dbReference>
<reference evidence="4 6" key="2">
    <citation type="submission" date="2018-10" db="EMBL/GenBank/DDBJ databases">
        <title>Genomic Encyclopedia of Type Strains, Phase IV (KMG-IV): sequencing the most valuable type-strain genomes for metagenomic binning, comparative biology and taxonomic classification.</title>
        <authorList>
            <person name="Goeker M."/>
        </authorList>
    </citation>
    <scope>NUCLEOTIDE SEQUENCE [LARGE SCALE GENOMIC DNA]</scope>
    <source>
        <strain evidence="4 6">DSM 19791</strain>
    </source>
</reference>
<evidence type="ECO:0000313" key="5">
    <source>
        <dbReference type="Proteomes" id="UP000275727"/>
    </source>
</evidence>
<gene>
    <name evidence="3" type="primary">acvB</name>
    <name evidence="4" type="ORF">DFR51_0751</name>
    <name evidence="3" type="ORF">SmB9_18220</name>
</gene>
<evidence type="ECO:0000259" key="2">
    <source>
        <dbReference type="Pfam" id="PF06057"/>
    </source>
</evidence>
<dbReference type="Pfam" id="PF06057">
    <property type="entry name" value="VirJ"/>
    <property type="match status" value="1"/>
</dbReference>
<accession>A0AAD1D6L4</accession>
<sequence>MPIKKTSLAFAAALALVGSGCTRPATDPVAATQMNLPPVGRVDTYRPVGALRGVALFMVPRDRITGAYRKTAVSLASEGFAIAVLPTEAIVSALPARVSCTNPNSVLARVVQSFEHALELNRYVRPALVGYRSGAALAYASFVQAPRGVYGSAISIDFNPETTGAKAWCAGKGQLTAVRTGDTASPRWRLMPASRLSGWTALDPEDSAVYAATARFVSAIPGARSASYTGGDRGIDDATPALVGLMAPMRAPMALDHVDRSRALGDLPLSSVFDPHAPRTDTMAVMYSGDGGWVGFDHQIAAYIASRGVPVVGVSTRDYFWTRKAAATASRDLERIIRHYGGQWGRKRVLLIGYSFGADTLPFMVNRLPQSLKAAISRISLLGLSKGADFEFHLSSWFNVERGDAVPTAPEVGRLGGLQVQCIRGADENGSACPDLAAPVTQAILPGGHHFDSNAGLVARTVLAGIKR</sequence>
<evidence type="ECO:0000313" key="3">
    <source>
        <dbReference type="EMBL" id="BBE34164.1"/>
    </source>
</evidence>
<dbReference type="InterPro" id="IPR010333">
    <property type="entry name" value="VirJ"/>
</dbReference>
<dbReference type="Proteomes" id="UP000276029">
    <property type="component" value="Unassembled WGS sequence"/>
</dbReference>
<feature type="chain" id="PRO_5042012092" evidence="1">
    <location>
        <begin position="26"/>
        <end position="468"/>
    </location>
</feature>
<feature type="signal peptide" evidence="1">
    <location>
        <begin position="1"/>
        <end position="25"/>
    </location>
</feature>
<keyword evidence="1" id="KW-0732">Signal</keyword>
<dbReference type="KEGG" id="smic:SmB9_18220"/>
<evidence type="ECO:0000313" key="6">
    <source>
        <dbReference type="Proteomes" id="UP000276029"/>
    </source>
</evidence>
<dbReference type="EMBL" id="RBWX01000007">
    <property type="protein sequence ID" value="RKS91196.1"/>
    <property type="molecule type" value="Genomic_DNA"/>
</dbReference>
<dbReference type="InterPro" id="IPR011225">
    <property type="entry name" value="IV_sec_VirJ"/>
</dbReference>
<name>A0AAD1D6L4_SPHMI</name>
<dbReference type="PIRSF" id="PIRSF029063">
    <property type="entry name" value="IV_sec_VirJ"/>
    <property type="match status" value="1"/>
</dbReference>
<dbReference type="RefSeq" id="WP_160119148.1">
    <property type="nucleotide sequence ID" value="NZ_AP018711.1"/>
</dbReference>
<protein>
    <submittedName>
        <fullName evidence="4">Type IV secretory pathway VirJ component</fullName>
    </submittedName>
    <submittedName>
        <fullName evidence="3">Virulence protein</fullName>
    </submittedName>
</protein>
<evidence type="ECO:0000256" key="1">
    <source>
        <dbReference type="SAM" id="SignalP"/>
    </source>
</evidence>